<keyword evidence="2" id="KW-0175">Coiled coil</keyword>
<reference evidence="3 4" key="1">
    <citation type="submission" date="2019-05" db="EMBL/GenBank/DDBJ databases">
        <title>The compact genome of Giardia muris reveals important steps in the evolution of intestinal protozoan parasites.</title>
        <authorList>
            <person name="Xu F."/>
            <person name="Jimenez-Gonzalez A."/>
            <person name="Einarsson E."/>
            <person name="Astvaldsson A."/>
            <person name="Peirasmaki D."/>
            <person name="Eckmann L."/>
            <person name="Andersson J.O."/>
            <person name="Svard S.G."/>
            <person name="Jerlstrom-Hultqvist J."/>
        </authorList>
    </citation>
    <scope>NUCLEOTIDE SEQUENCE [LARGE SCALE GENOMIC DNA]</scope>
    <source>
        <strain evidence="3 4">Roberts-Thomson</strain>
    </source>
</reference>
<dbReference type="PROSITE" id="PS50297">
    <property type="entry name" value="ANK_REP_REGION"/>
    <property type="match status" value="1"/>
</dbReference>
<feature type="repeat" description="ANK" evidence="1">
    <location>
        <begin position="123"/>
        <end position="145"/>
    </location>
</feature>
<dbReference type="EMBL" id="VDLU01000002">
    <property type="protein sequence ID" value="TNJ29025.1"/>
    <property type="molecule type" value="Genomic_DNA"/>
</dbReference>
<sequence>MDIGWFEAARRNDVEGLRRSLELYQGTRDPDGWTALMHAAACGACDAIDVLQPETQIQGPDGHTALTRAILGGQYNAAKLLCPTEACLPLTCGKDPLMLAVESSTLDMIRLLAQYVPKRTTPYGWTALHFAVHRGDIDAVQYLVRQFAYTIDELEAALHDFRGPAYVPISGLIFDAIRHSRSNTCDRCQGLTREVHELRAQLLRSTNILDMARVQANRGEVFATRCSSLLNCSRDSVYEALEPLLRSLAAGKDAKPHPPWSVKLCVAALQASPELRSDAEADVDVQDETGDDDKRLPLNLKMHVALQRFEAAKTEAESLRGRLTRLEMEHQALQTRLGEATAAALKTQESLLASEERVRHLETENITLRNQLEALLRRDEMLDRRGRTPLMFAIATGELKVAASLVERFAGRIADDGYSALHLLILSRQAQLDQFLYAIDTFERATEEKKRLLAVIEPEPACHPSSNDRQDDSLPLYHLRNGLATPSELLVSPEQYELPRALHPVAPRLARDGTNGPGEELRREVQTRVQLYLNTADSVAPIVVEPVPLFTSQREDAIALLRALLPHEAGVRTGEGKTALELAIEVGNSIAIDLLAPYEATLPLSSGVFPIFAAIAARDERLCHALLPHSRGLLDEEGSTALMYCAQFDLEAIGALLLPDEARRQNDEGDTALIVAVANRSLHMVRLLASLEAEISNLEGLTAIHLAITLEDEALVHQLLPYETYTPGPGGAIPLAAALARGSARLAAIIATHMRDRLRVGPGSDGLFAQLERAIAEYRFADAQNYLAYWGATSGRITHSHG</sequence>
<evidence type="ECO:0000256" key="1">
    <source>
        <dbReference type="PROSITE-ProRule" id="PRU00023"/>
    </source>
</evidence>
<keyword evidence="1" id="KW-0040">ANK repeat</keyword>
<dbReference type="AlphaFoldDB" id="A0A4Z1SVU6"/>
<dbReference type="PANTHER" id="PTHR24120:SF4">
    <property type="entry name" value="GH07239P"/>
    <property type="match status" value="1"/>
</dbReference>
<keyword evidence="4" id="KW-1185">Reference proteome</keyword>
<accession>A0A4Z1SVU6</accession>
<dbReference type="Gene3D" id="1.25.40.20">
    <property type="entry name" value="Ankyrin repeat-containing domain"/>
    <property type="match status" value="3"/>
</dbReference>
<dbReference type="Proteomes" id="UP000315496">
    <property type="component" value="Chromosome 2"/>
</dbReference>
<evidence type="ECO:0000313" key="4">
    <source>
        <dbReference type="Proteomes" id="UP000315496"/>
    </source>
</evidence>
<dbReference type="VEuPathDB" id="GiardiaDB:GMRT_22692"/>
<dbReference type="InterPro" id="IPR002110">
    <property type="entry name" value="Ankyrin_rpt"/>
</dbReference>
<evidence type="ECO:0000256" key="2">
    <source>
        <dbReference type="SAM" id="Coils"/>
    </source>
</evidence>
<evidence type="ECO:0000313" key="3">
    <source>
        <dbReference type="EMBL" id="TNJ29025.1"/>
    </source>
</evidence>
<dbReference type="SMART" id="SM00248">
    <property type="entry name" value="ANK"/>
    <property type="match status" value="10"/>
</dbReference>
<proteinExistence type="predicted"/>
<organism evidence="3 4">
    <name type="scientific">Giardia muris</name>
    <dbReference type="NCBI Taxonomy" id="5742"/>
    <lineage>
        <taxon>Eukaryota</taxon>
        <taxon>Metamonada</taxon>
        <taxon>Diplomonadida</taxon>
        <taxon>Hexamitidae</taxon>
        <taxon>Giardiinae</taxon>
        <taxon>Giardia</taxon>
    </lineage>
</organism>
<dbReference type="InterPro" id="IPR036770">
    <property type="entry name" value="Ankyrin_rpt-contain_sf"/>
</dbReference>
<dbReference type="OrthoDB" id="20727at2759"/>
<dbReference type="PROSITE" id="PS50088">
    <property type="entry name" value="ANK_REPEAT"/>
    <property type="match status" value="1"/>
</dbReference>
<dbReference type="PANTHER" id="PTHR24120">
    <property type="entry name" value="GH07239P"/>
    <property type="match status" value="1"/>
</dbReference>
<name>A0A4Z1SVU6_GIAMU</name>
<feature type="coiled-coil region" evidence="2">
    <location>
        <begin position="309"/>
        <end position="378"/>
    </location>
</feature>
<protein>
    <submittedName>
        <fullName evidence="3">Ankyrin repeat protein 1</fullName>
    </submittedName>
</protein>
<dbReference type="SUPFAM" id="SSF48403">
    <property type="entry name" value="Ankyrin repeat"/>
    <property type="match status" value="2"/>
</dbReference>
<gene>
    <name evidence="3" type="ORF">GMRT_22692</name>
</gene>
<comment type="caution">
    <text evidence="3">The sequence shown here is derived from an EMBL/GenBank/DDBJ whole genome shotgun (WGS) entry which is preliminary data.</text>
</comment>
<dbReference type="Pfam" id="PF12796">
    <property type="entry name" value="Ank_2"/>
    <property type="match status" value="3"/>
</dbReference>